<evidence type="ECO:0000256" key="6">
    <source>
        <dbReference type="ARBA" id="ARBA00023242"/>
    </source>
</evidence>
<keyword evidence="7" id="KW-0175">Coiled coil</keyword>
<sequence length="539" mass="61286">MNNNNNDNQQLLNWILMSDPTVDLTAPVVPADFVPSNEQHQQQQPGADLFNYFLGNEQQQQQQQPLYNAPTMPSTLSTSPPPPPQQQQQQQATVSLQQQQQQQPTPSNVTQQQPPSNDSTTIAPCGSPNGKMSNSSKCAGDACSHEDDQGVIGFDAPTELTFEKQAERDQHDDEDYLSETQLKMMTSKERRQLRNKISARKFRNRRKEYISMLENEVQKQKQENNRLRLEVTWIRGTVDKLQKENDQLRLQLVLCKEGIQPRRPTTQYIVPSTTAPPAQYPHPPVTNHGRPSSLSPPSLGSTDPAFAHSSDNSTISSHSNPSPGDYNNVDSWDLMLPTDTTTTIHPHQQQQPSYHHQTYLSHAVMPEWDLGTILNKASMMTSPGTDLFYHYPLLAPALMSIILGHTMTMTTQDLVRHAKLLPPPPSVTDTFINDMWFGPHFSTRSSKKMATGEELRSIWEAQQLRREMSLDFWDEEEAFEEQSTAVSRNGLPENCPLNWLQKQFCRFIYGQIIARYPHLQQPCQTYLPICDQFAREIQA</sequence>
<dbReference type="EMBL" id="JARTCD010000080">
    <property type="protein sequence ID" value="KAJ8653326.1"/>
    <property type="molecule type" value="Genomic_DNA"/>
</dbReference>
<evidence type="ECO:0000259" key="9">
    <source>
        <dbReference type="PROSITE" id="PS50217"/>
    </source>
</evidence>
<dbReference type="GO" id="GO:0005634">
    <property type="term" value="C:nucleus"/>
    <property type="evidence" value="ECO:0007669"/>
    <property type="project" value="UniProtKB-SubCell"/>
</dbReference>
<dbReference type="GO" id="GO:0003700">
    <property type="term" value="F:DNA-binding transcription factor activity"/>
    <property type="evidence" value="ECO:0007669"/>
    <property type="project" value="InterPro"/>
</dbReference>
<keyword evidence="4" id="KW-0238">DNA-binding</keyword>
<dbReference type="PANTHER" id="PTHR47416:SF8">
    <property type="entry name" value="BASIC-LEUCINE ZIPPER TRANSCRIPTION FACTOR E-RELATED"/>
    <property type="match status" value="1"/>
</dbReference>
<dbReference type="RefSeq" id="XP_058338240.1">
    <property type="nucleotide sequence ID" value="XM_058490950.1"/>
</dbReference>
<comment type="subcellular location">
    <subcellularLocation>
        <location evidence="1">Nucleus</location>
    </subcellularLocation>
</comment>
<evidence type="ECO:0000256" key="5">
    <source>
        <dbReference type="ARBA" id="ARBA00023163"/>
    </source>
</evidence>
<dbReference type="AlphaFoldDB" id="A0AAD7UUH9"/>
<dbReference type="Gene3D" id="1.20.5.170">
    <property type="match status" value="1"/>
</dbReference>
<keyword evidence="3" id="KW-0805">Transcription regulation</keyword>
<dbReference type="Pfam" id="PF00170">
    <property type="entry name" value="bZIP_1"/>
    <property type="match status" value="1"/>
</dbReference>
<reference evidence="10 11" key="1">
    <citation type="submission" date="2023-03" db="EMBL/GenBank/DDBJ databases">
        <title>Genome sequence of Lichtheimia ornata CBS 291.66.</title>
        <authorList>
            <person name="Mohabir J.T."/>
            <person name="Shea T.P."/>
            <person name="Kurbessoian T."/>
            <person name="Berby B."/>
            <person name="Fontaine J."/>
            <person name="Livny J."/>
            <person name="Gnirke A."/>
            <person name="Stajich J.E."/>
            <person name="Cuomo C.A."/>
        </authorList>
    </citation>
    <scope>NUCLEOTIDE SEQUENCE [LARGE SCALE GENOMIC DNA]</scope>
    <source>
        <strain evidence="10">CBS 291.66</strain>
    </source>
</reference>
<comment type="similarity">
    <text evidence="2">Belongs to the bZIP family.</text>
</comment>
<accession>A0AAD7UUH9</accession>
<comment type="caution">
    <text evidence="10">The sequence shown here is derived from an EMBL/GenBank/DDBJ whole genome shotgun (WGS) entry which is preliminary data.</text>
</comment>
<feature type="compositionally biased region" description="Low complexity" evidence="8">
    <location>
        <begin position="86"/>
        <end position="117"/>
    </location>
</feature>
<feature type="compositionally biased region" description="Polar residues" evidence="8">
    <location>
        <begin position="264"/>
        <end position="276"/>
    </location>
</feature>
<dbReference type="CDD" id="cd14810">
    <property type="entry name" value="bZIP_u1"/>
    <property type="match status" value="1"/>
</dbReference>
<feature type="region of interest" description="Disordered" evidence="8">
    <location>
        <begin position="58"/>
        <end position="146"/>
    </location>
</feature>
<dbReference type="Proteomes" id="UP001234581">
    <property type="component" value="Unassembled WGS sequence"/>
</dbReference>
<feature type="compositionally biased region" description="Low complexity" evidence="8">
    <location>
        <begin position="58"/>
        <end position="78"/>
    </location>
</feature>
<feature type="coiled-coil region" evidence="7">
    <location>
        <begin position="210"/>
        <end position="258"/>
    </location>
</feature>
<name>A0AAD7UUH9_9FUNG</name>
<evidence type="ECO:0000256" key="8">
    <source>
        <dbReference type="SAM" id="MobiDB-lite"/>
    </source>
</evidence>
<dbReference type="GeneID" id="83218379"/>
<keyword evidence="5" id="KW-0804">Transcription</keyword>
<dbReference type="PROSITE" id="PS50217">
    <property type="entry name" value="BZIP"/>
    <property type="match status" value="1"/>
</dbReference>
<evidence type="ECO:0000256" key="1">
    <source>
        <dbReference type="ARBA" id="ARBA00004123"/>
    </source>
</evidence>
<feature type="compositionally biased region" description="Low complexity" evidence="8">
    <location>
        <begin position="291"/>
        <end position="301"/>
    </location>
</feature>
<keyword evidence="11" id="KW-1185">Reference proteome</keyword>
<evidence type="ECO:0000313" key="10">
    <source>
        <dbReference type="EMBL" id="KAJ8653326.1"/>
    </source>
</evidence>
<dbReference type="GO" id="GO:0003677">
    <property type="term" value="F:DNA binding"/>
    <property type="evidence" value="ECO:0007669"/>
    <property type="project" value="UniProtKB-KW"/>
</dbReference>
<feature type="compositionally biased region" description="Low complexity" evidence="8">
    <location>
        <begin position="308"/>
        <end position="323"/>
    </location>
</feature>
<proteinExistence type="inferred from homology"/>
<evidence type="ECO:0000256" key="3">
    <source>
        <dbReference type="ARBA" id="ARBA00023015"/>
    </source>
</evidence>
<evidence type="ECO:0000256" key="7">
    <source>
        <dbReference type="SAM" id="Coils"/>
    </source>
</evidence>
<dbReference type="InterPro" id="IPR004827">
    <property type="entry name" value="bZIP"/>
</dbReference>
<evidence type="ECO:0000256" key="4">
    <source>
        <dbReference type="ARBA" id="ARBA00023125"/>
    </source>
</evidence>
<gene>
    <name evidence="10" type="ORF">O0I10_010977</name>
</gene>
<dbReference type="SMART" id="SM00338">
    <property type="entry name" value="BRLZ"/>
    <property type="match status" value="1"/>
</dbReference>
<evidence type="ECO:0000256" key="2">
    <source>
        <dbReference type="ARBA" id="ARBA00007163"/>
    </source>
</evidence>
<keyword evidence="6" id="KW-0539">Nucleus</keyword>
<dbReference type="InterPro" id="IPR046347">
    <property type="entry name" value="bZIP_sf"/>
</dbReference>
<dbReference type="SUPFAM" id="SSF57959">
    <property type="entry name" value="Leucine zipper domain"/>
    <property type="match status" value="1"/>
</dbReference>
<feature type="domain" description="BZIP" evidence="9">
    <location>
        <begin position="185"/>
        <end position="248"/>
    </location>
</feature>
<protein>
    <recommendedName>
        <fullName evidence="9">BZIP domain-containing protein</fullName>
    </recommendedName>
</protein>
<evidence type="ECO:0000313" key="11">
    <source>
        <dbReference type="Proteomes" id="UP001234581"/>
    </source>
</evidence>
<dbReference type="PANTHER" id="PTHR47416">
    <property type="entry name" value="BASIC-LEUCINE ZIPPER TRANSCRIPTION FACTOR F-RELATED"/>
    <property type="match status" value="1"/>
</dbReference>
<dbReference type="PROSITE" id="PS00036">
    <property type="entry name" value="BZIP_BASIC"/>
    <property type="match status" value="1"/>
</dbReference>
<feature type="region of interest" description="Disordered" evidence="8">
    <location>
        <begin position="264"/>
        <end position="333"/>
    </location>
</feature>
<organism evidence="10 11">
    <name type="scientific">Lichtheimia ornata</name>
    <dbReference type="NCBI Taxonomy" id="688661"/>
    <lineage>
        <taxon>Eukaryota</taxon>
        <taxon>Fungi</taxon>
        <taxon>Fungi incertae sedis</taxon>
        <taxon>Mucoromycota</taxon>
        <taxon>Mucoromycotina</taxon>
        <taxon>Mucoromycetes</taxon>
        <taxon>Mucorales</taxon>
        <taxon>Lichtheimiaceae</taxon>
        <taxon>Lichtheimia</taxon>
    </lineage>
</organism>